<keyword evidence="2 6" id="KW-0812">Transmembrane</keyword>
<evidence type="ECO:0000256" key="6">
    <source>
        <dbReference type="SAM" id="Phobius"/>
    </source>
</evidence>
<proteinExistence type="predicted"/>
<feature type="transmembrane region" description="Helical" evidence="6">
    <location>
        <begin position="292"/>
        <end position="314"/>
    </location>
</feature>
<dbReference type="GO" id="GO:0071944">
    <property type="term" value="C:cell periphery"/>
    <property type="evidence" value="ECO:0007669"/>
    <property type="project" value="UniProtKB-ARBA"/>
</dbReference>
<feature type="compositionally biased region" description="Polar residues" evidence="5">
    <location>
        <begin position="385"/>
        <end position="398"/>
    </location>
</feature>
<feature type="compositionally biased region" description="Pro residues" evidence="5">
    <location>
        <begin position="430"/>
        <end position="453"/>
    </location>
</feature>
<reference evidence="7" key="1">
    <citation type="submission" date="2021-07" db="EMBL/GenBank/DDBJ databases">
        <authorList>
            <person name="Branca A.L. A."/>
        </authorList>
    </citation>
    <scope>NUCLEOTIDE SEQUENCE</scope>
</reference>
<feature type="region of interest" description="Disordered" evidence="5">
    <location>
        <begin position="260"/>
        <end position="288"/>
    </location>
</feature>
<evidence type="ECO:0000313" key="7">
    <source>
        <dbReference type="EMBL" id="CAG7979294.1"/>
    </source>
</evidence>
<feature type="compositionally biased region" description="Low complexity" evidence="5">
    <location>
        <begin position="224"/>
        <end position="242"/>
    </location>
</feature>
<dbReference type="OrthoDB" id="5421784at2759"/>
<dbReference type="InterPro" id="IPR051694">
    <property type="entry name" value="Immunoregulatory_rcpt-like"/>
</dbReference>
<sequence length="540" mass="56105">MAHGNYRHSRIEKLHSTRRHRQIAQNEDATPGLLPGDSSKVPTLPAADQPEDCDPSENLACLGHQIRQSEESINRRDETVSESVTVETVLQVVDASSHILLQSTAADFPLTISESAYGAITISDVESLAATGSFSISASVDVPLLTSPTIAPATQPTTSLVSETSSSASPTTTQSTTSTSQAPSSTLRVASPISSPVRMSTPLVAPSSSTHTSNVTPNAYNFVSNSESSSTSTPSISSSWTPDETYSSSTSYWSSESQTATATGTSSAPSTSATSGSGSGQASTSNPDTPKIVGGVVGSVAGLALLIFLLFYYLRRRGFLMGAKGHTAISDDAAAGAGIAGIGALAASGTTSREVTERPANENRFTASYFAPAFMKRWRQSTATMRTDSTVDSTSSERGFQKISGRKLPPVLTHGGDGFGGGIDDSPTVPGFPPTSPAPRPVGSPVSPAPPPSSRNGMPLDSSYTREIQEHAPPSRPGPAHIPVSNSVNVAYPITITPAHPIAEPQSAIPFIPPRPDGLGRSLHSHDGSRSSRFTEGIDM</sequence>
<evidence type="ECO:0000256" key="3">
    <source>
        <dbReference type="ARBA" id="ARBA00022989"/>
    </source>
</evidence>
<gene>
    <name evidence="7" type="ORF">POLS_LOCUS1249</name>
</gene>
<feature type="compositionally biased region" description="Low complexity" evidence="5">
    <location>
        <begin position="157"/>
        <end position="187"/>
    </location>
</feature>
<evidence type="ECO:0000256" key="1">
    <source>
        <dbReference type="ARBA" id="ARBA00004167"/>
    </source>
</evidence>
<name>A0A9W4HDU0_PENOL</name>
<comment type="subcellular location">
    <subcellularLocation>
        <location evidence="1">Membrane</location>
        <topology evidence="1">Single-pass membrane protein</topology>
    </subcellularLocation>
</comment>
<dbReference type="EMBL" id="CAJVOS010000010">
    <property type="protein sequence ID" value="CAG7979294.1"/>
    <property type="molecule type" value="Genomic_DNA"/>
</dbReference>
<dbReference type="AlphaFoldDB" id="A0A9W4HDU0"/>
<dbReference type="GO" id="GO:0016020">
    <property type="term" value="C:membrane"/>
    <property type="evidence" value="ECO:0007669"/>
    <property type="project" value="UniProtKB-SubCell"/>
</dbReference>
<evidence type="ECO:0000256" key="4">
    <source>
        <dbReference type="ARBA" id="ARBA00023136"/>
    </source>
</evidence>
<feature type="region of interest" description="Disordered" evidence="5">
    <location>
        <begin position="1"/>
        <end position="53"/>
    </location>
</feature>
<evidence type="ECO:0000256" key="2">
    <source>
        <dbReference type="ARBA" id="ARBA00022692"/>
    </source>
</evidence>
<accession>A0A9W4HDU0</accession>
<feature type="region of interest" description="Disordered" evidence="5">
    <location>
        <begin position="223"/>
        <end position="242"/>
    </location>
</feature>
<organism evidence="7 8">
    <name type="scientific">Penicillium olsonii</name>
    <dbReference type="NCBI Taxonomy" id="99116"/>
    <lineage>
        <taxon>Eukaryota</taxon>
        <taxon>Fungi</taxon>
        <taxon>Dikarya</taxon>
        <taxon>Ascomycota</taxon>
        <taxon>Pezizomycotina</taxon>
        <taxon>Eurotiomycetes</taxon>
        <taxon>Eurotiomycetidae</taxon>
        <taxon>Eurotiales</taxon>
        <taxon>Aspergillaceae</taxon>
        <taxon>Penicillium</taxon>
    </lineage>
</organism>
<keyword evidence="4 6" id="KW-0472">Membrane</keyword>
<keyword evidence="3 6" id="KW-1133">Transmembrane helix</keyword>
<dbReference type="Proteomes" id="UP001153618">
    <property type="component" value="Unassembled WGS sequence"/>
</dbReference>
<feature type="region of interest" description="Disordered" evidence="5">
    <location>
        <begin position="152"/>
        <end position="218"/>
    </location>
</feature>
<evidence type="ECO:0000313" key="8">
    <source>
        <dbReference type="Proteomes" id="UP001153618"/>
    </source>
</evidence>
<feature type="compositionally biased region" description="Low complexity" evidence="5">
    <location>
        <begin position="260"/>
        <end position="285"/>
    </location>
</feature>
<evidence type="ECO:0008006" key="9">
    <source>
        <dbReference type="Google" id="ProtNLM"/>
    </source>
</evidence>
<keyword evidence="8" id="KW-1185">Reference proteome</keyword>
<feature type="region of interest" description="Disordered" evidence="5">
    <location>
        <begin position="385"/>
        <end position="461"/>
    </location>
</feature>
<feature type="compositionally biased region" description="Polar residues" evidence="5">
    <location>
        <begin position="206"/>
        <end position="218"/>
    </location>
</feature>
<evidence type="ECO:0000256" key="5">
    <source>
        <dbReference type="SAM" id="MobiDB-lite"/>
    </source>
</evidence>
<comment type="caution">
    <text evidence="7">The sequence shown here is derived from an EMBL/GenBank/DDBJ whole genome shotgun (WGS) entry which is preliminary data.</text>
</comment>
<feature type="region of interest" description="Disordered" evidence="5">
    <location>
        <begin position="511"/>
        <end position="540"/>
    </location>
</feature>
<dbReference type="PANTHER" id="PTHR15549">
    <property type="entry name" value="PAIRED IMMUNOGLOBULIN-LIKE TYPE 2 RECEPTOR"/>
    <property type="match status" value="1"/>
</dbReference>
<protein>
    <recommendedName>
        <fullName evidence="9">Mid2 domain-containing protein</fullName>
    </recommendedName>
</protein>